<dbReference type="OrthoDB" id="9763003at2"/>
<sequence length="324" mass="34193">MITHILLPMLVGLGIFLTGMKVMELALHQWAGSYLTGLVERFTRTPLRGMLIGTGVTAALQSSSAITVITIGLVNARIMTFPKTLGIILGSNIGTCITTELIGLNLTKLAFPLLLASSSVWLSTLFPWPIVSRRMRFHRMLHHIRSLSLAVSGFASVMLGVEVMQTIVPALQSRGLFGWFVEHAQRSILWGVIAGAVLTAIIHSSAATIAMTMGLAAVDAIPVELGIAIVLGANVGTCATALLAAVGGSKNGQFVAWSHIALNVGGALLFLPLLPLLHESSALLAANPSGQIAHAQTIFNVVCSIIALPVCYLPVLRRIGTKTV</sequence>
<evidence type="ECO:0000256" key="4">
    <source>
        <dbReference type="ARBA" id="ARBA00022989"/>
    </source>
</evidence>
<dbReference type="GO" id="GO:0044341">
    <property type="term" value="P:sodium-dependent phosphate transport"/>
    <property type="evidence" value="ECO:0007669"/>
    <property type="project" value="InterPro"/>
</dbReference>
<feature type="transmembrane region" description="Helical" evidence="6">
    <location>
        <begin position="85"/>
        <end position="103"/>
    </location>
</feature>
<dbReference type="RefSeq" id="WP_139604363.1">
    <property type="nucleotide sequence ID" value="NZ_VDCQ01000033.1"/>
</dbReference>
<accession>A0A5C4T503</accession>
<evidence type="ECO:0000313" key="7">
    <source>
        <dbReference type="EMBL" id="TNJ64113.1"/>
    </source>
</evidence>
<protein>
    <submittedName>
        <fullName evidence="7">Na/Pi cotransporter family protein</fullName>
    </submittedName>
</protein>
<evidence type="ECO:0000256" key="1">
    <source>
        <dbReference type="ARBA" id="ARBA00004651"/>
    </source>
</evidence>
<gene>
    <name evidence="7" type="ORF">FE784_21845</name>
</gene>
<dbReference type="AlphaFoldDB" id="A0A5C4T503"/>
<feature type="transmembrane region" description="Helical" evidence="6">
    <location>
        <begin position="298"/>
        <end position="315"/>
    </location>
</feature>
<keyword evidence="8" id="KW-1185">Reference proteome</keyword>
<comment type="caution">
    <text evidence="7">The sequence shown here is derived from an EMBL/GenBank/DDBJ whole genome shotgun (WGS) entry which is preliminary data.</text>
</comment>
<keyword evidence="5 6" id="KW-0472">Membrane</keyword>
<dbReference type="Proteomes" id="UP000307943">
    <property type="component" value="Unassembled WGS sequence"/>
</dbReference>
<evidence type="ECO:0000256" key="6">
    <source>
        <dbReference type="SAM" id="Phobius"/>
    </source>
</evidence>
<feature type="transmembrane region" description="Helical" evidence="6">
    <location>
        <begin position="188"/>
        <end position="218"/>
    </location>
</feature>
<feature type="transmembrane region" description="Helical" evidence="6">
    <location>
        <begin position="254"/>
        <end position="277"/>
    </location>
</feature>
<proteinExistence type="predicted"/>
<name>A0A5C4T503_9BACL</name>
<keyword evidence="2" id="KW-1003">Cell membrane</keyword>
<comment type="subcellular location">
    <subcellularLocation>
        <location evidence="1">Cell membrane</location>
        <topology evidence="1">Multi-pass membrane protein</topology>
    </subcellularLocation>
</comment>
<dbReference type="NCBIfam" id="NF037997">
    <property type="entry name" value="Na_Pi_symport"/>
    <property type="match status" value="1"/>
</dbReference>
<dbReference type="GO" id="GO:0005436">
    <property type="term" value="F:sodium:phosphate symporter activity"/>
    <property type="evidence" value="ECO:0007669"/>
    <property type="project" value="InterPro"/>
</dbReference>
<feature type="transmembrane region" description="Helical" evidence="6">
    <location>
        <begin position="50"/>
        <end position="73"/>
    </location>
</feature>
<keyword evidence="3 6" id="KW-0812">Transmembrane</keyword>
<dbReference type="PANTHER" id="PTHR10010:SF46">
    <property type="entry name" value="SODIUM-DEPENDENT PHOSPHATE TRANSPORT PROTEIN 2B"/>
    <property type="match status" value="1"/>
</dbReference>
<dbReference type="Pfam" id="PF02690">
    <property type="entry name" value="Na_Pi_cotrans"/>
    <property type="match status" value="1"/>
</dbReference>
<dbReference type="EMBL" id="VDCQ01000033">
    <property type="protein sequence ID" value="TNJ64113.1"/>
    <property type="molecule type" value="Genomic_DNA"/>
</dbReference>
<evidence type="ECO:0000256" key="2">
    <source>
        <dbReference type="ARBA" id="ARBA00022475"/>
    </source>
</evidence>
<dbReference type="InterPro" id="IPR003841">
    <property type="entry name" value="Na/Pi_transpt"/>
</dbReference>
<evidence type="ECO:0000313" key="8">
    <source>
        <dbReference type="Proteomes" id="UP000307943"/>
    </source>
</evidence>
<feature type="transmembrane region" description="Helical" evidence="6">
    <location>
        <begin position="109"/>
        <end position="128"/>
    </location>
</feature>
<evidence type="ECO:0000256" key="5">
    <source>
        <dbReference type="ARBA" id="ARBA00023136"/>
    </source>
</evidence>
<dbReference type="PANTHER" id="PTHR10010">
    <property type="entry name" value="SOLUTE CARRIER FAMILY 34 SODIUM PHOSPHATE , MEMBER 2-RELATED"/>
    <property type="match status" value="1"/>
</dbReference>
<keyword evidence="4 6" id="KW-1133">Transmembrane helix</keyword>
<organism evidence="7 8">
    <name type="scientific">Paenibacillus hemerocallicola</name>
    <dbReference type="NCBI Taxonomy" id="1172614"/>
    <lineage>
        <taxon>Bacteria</taxon>
        <taxon>Bacillati</taxon>
        <taxon>Bacillota</taxon>
        <taxon>Bacilli</taxon>
        <taxon>Bacillales</taxon>
        <taxon>Paenibacillaceae</taxon>
        <taxon>Paenibacillus</taxon>
    </lineage>
</organism>
<dbReference type="GO" id="GO:0005886">
    <property type="term" value="C:plasma membrane"/>
    <property type="evidence" value="ECO:0007669"/>
    <property type="project" value="UniProtKB-SubCell"/>
</dbReference>
<evidence type="ECO:0000256" key="3">
    <source>
        <dbReference type="ARBA" id="ARBA00022692"/>
    </source>
</evidence>
<feature type="transmembrane region" description="Helical" evidence="6">
    <location>
        <begin position="225"/>
        <end position="248"/>
    </location>
</feature>
<reference evidence="7 8" key="1">
    <citation type="submission" date="2019-05" db="EMBL/GenBank/DDBJ databases">
        <title>We sequenced the genome of Paenibacillus hemerocallicola KCTC 33185 for further insight into its adaptation and study the phylogeny of Paenibacillus.</title>
        <authorList>
            <person name="Narsing Rao M.P."/>
        </authorList>
    </citation>
    <scope>NUCLEOTIDE SEQUENCE [LARGE SCALE GENOMIC DNA]</scope>
    <source>
        <strain evidence="7 8">KCTC 33185</strain>
    </source>
</reference>